<sequence>MDPSYHGGGAAGGSADDHGQMWVRGPRVVCVDPRLWGLVSARVFVAAPCFGGLGVGLGEGFGSGPMRRRRWIL</sequence>
<evidence type="ECO:0000256" key="2">
    <source>
        <dbReference type="SAM" id="Phobius"/>
    </source>
</evidence>
<accession>A0A1D6ED31</accession>
<evidence type="ECO:0000313" key="3">
    <source>
        <dbReference type="EMBL" id="ONM18211.1"/>
    </source>
</evidence>
<reference evidence="3" key="1">
    <citation type="submission" date="2015-12" db="EMBL/GenBank/DDBJ databases">
        <title>Update maize B73 reference genome by single molecule sequencing technologies.</title>
        <authorList>
            <consortium name="Maize Genome Sequencing Project"/>
            <person name="Ware D."/>
        </authorList>
    </citation>
    <scope>NUCLEOTIDE SEQUENCE [LARGE SCALE GENOMIC DNA]</scope>
    <source>
        <tissue evidence="3">Seedling</tissue>
    </source>
</reference>
<feature type="transmembrane region" description="Helical" evidence="2">
    <location>
        <begin position="43"/>
        <end position="62"/>
    </location>
</feature>
<evidence type="ECO:0000256" key="1">
    <source>
        <dbReference type="SAM" id="MobiDB-lite"/>
    </source>
</evidence>
<protein>
    <submittedName>
        <fullName evidence="3">Protein XRI1</fullName>
    </submittedName>
</protein>
<keyword evidence="2" id="KW-0472">Membrane</keyword>
<feature type="region of interest" description="Disordered" evidence="1">
    <location>
        <begin position="1"/>
        <end position="20"/>
    </location>
</feature>
<keyword evidence="2" id="KW-0812">Transmembrane</keyword>
<keyword evidence="2" id="KW-1133">Transmembrane helix</keyword>
<feature type="compositionally biased region" description="Gly residues" evidence="1">
    <location>
        <begin position="1"/>
        <end position="12"/>
    </location>
</feature>
<proteinExistence type="predicted"/>
<gene>
    <name evidence="3" type="ORF">ZEAMMB73_Zm00001d004036</name>
</gene>
<dbReference type="EMBL" id="CM007648">
    <property type="protein sequence ID" value="ONM18211.1"/>
    <property type="molecule type" value="Genomic_DNA"/>
</dbReference>
<dbReference type="AlphaFoldDB" id="A0A1D6ED31"/>
<name>A0A1D6ED31_MAIZE</name>
<organism evidence="3">
    <name type="scientific">Zea mays</name>
    <name type="common">Maize</name>
    <dbReference type="NCBI Taxonomy" id="4577"/>
    <lineage>
        <taxon>Eukaryota</taxon>
        <taxon>Viridiplantae</taxon>
        <taxon>Streptophyta</taxon>
        <taxon>Embryophyta</taxon>
        <taxon>Tracheophyta</taxon>
        <taxon>Spermatophyta</taxon>
        <taxon>Magnoliopsida</taxon>
        <taxon>Liliopsida</taxon>
        <taxon>Poales</taxon>
        <taxon>Poaceae</taxon>
        <taxon>PACMAD clade</taxon>
        <taxon>Panicoideae</taxon>
        <taxon>Andropogonodae</taxon>
        <taxon>Andropogoneae</taxon>
        <taxon>Tripsacinae</taxon>
        <taxon>Zea</taxon>
    </lineage>
</organism>